<dbReference type="GeneID" id="19242979"/>
<dbReference type="OrthoDB" id="3014581at2759"/>
<evidence type="ECO:0000256" key="2">
    <source>
        <dbReference type="ARBA" id="ARBA00023242"/>
    </source>
</evidence>
<proteinExistence type="predicted"/>
<comment type="subcellular location">
    <subcellularLocation>
        <location evidence="1">Nucleus</location>
    </subcellularLocation>
</comment>
<gene>
    <name evidence="4" type="ORF">EPUS_08128</name>
</gene>
<reference evidence="5" key="1">
    <citation type="journal article" date="2014" name="BMC Genomics">
        <title>Genome characteristics reveal the impact of lichenization on lichen-forming fungus Endocarpon pusillum Hedwig (Verrucariales, Ascomycota).</title>
        <authorList>
            <person name="Wang Y.-Y."/>
            <person name="Liu B."/>
            <person name="Zhang X.-Y."/>
            <person name="Zhou Q.-M."/>
            <person name="Zhang T."/>
            <person name="Li H."/>
            <person name="Yu Y.-F."/>
            <person name="Zhang X.-L."/>
            <person name="Hao X.-Y."/>
            <person name="Wang M."/>
            <person name="Wang L."/>
            <person name="Wei J.-C."/>
        </authorList>
    </citation>
    <scope>NUCLEOTIDE SEQUENCE [LARGE SCALE GENOMIC DNA]</scope>
    <source>
        <strain evidence="5">Z07020 / HMAS-L-300199</strain>
    </source>
</reference>
<dbReference type="PANTHER" id="PTHR31001:SF90">
    <property type="entry name" value="CENTROMERE DNA-BINDING PROTEIN COMPLEX CBF3 SUBUNIT B"/>
    <property type="match status" value="1"/>
</dbReference>
<keyword evidence="2" id="KW-0539">Nucleus</keyword>
<keyword evidence="5" id="KW-1185">Reference proteome</keyword>
<dbReference type="Proteomes" id="UP000019373">
    <property type="component" value="Unassembled WGS sequence"/>
</dbReference>
<evidence type="ECO:0008006" key="6">
    <source>
        <dbReference type="Google" id="ProtNLM"/>
    </source>
</evidence>
<dbReference type="CDD" id="cd12148">
    <property type="entry name" value="fungal_TF_MHR"/>
    <property type="match status" value="1"/>
</dbReference>
<evidence type="ECO:0000313" key="5">
    <source>
        <dbReference type="Proteomes" id="UP000019373"/>
    </source>
</evidence>
<dbReference type="InterPro" id="IPR050613">
    <property type="entry name" value="Sec_Metabolite_Reg"/>
</dbReference>
<evidence type="ECO:0000256" key="3">
    <source>
        <dbReference type="SAM" id="MobiDB-lite"/>
    </source>
</evidence>
<evidence type="ECO:0000313" key="4">
    <source>
        <dbReference type="EMBL" id="ERF74080.1"/>
    </source>
</evidence>
<organism evidence="4 5">
    <name type="scientific">Endocarpon pusillum (strain Z07020 / HMAS-L-300199)</name>
    <name type="common">Lichen-forming fungus</name>
    <dbReference type="NCBI Taxonomy" id="1263415"/>
    <lineage>
        <taxon>Eukaryota</taxon>
        <taxon>Fungi</taxon>
        <taxon>Dikarya</taxon>
        <taxon>Ascomycota</taxon>
        <taxon>Pezizomycotina</taxon>
        <taxon>Eurotiomycetes</taxon>
        <taxon>Chaetothyriomycetidae</taxon>
        <taxon>Verrucariales</taxon>
        <taxon>Verrucariaceae</taxon>
        <taxon>Endocarpon</taxon>
    </lineage>
</organism>
<feature type="region of interest" description="Disordered" evidence="3">
    <location>
        <begin position="66"/>
        <end position="97"/>
    </location>
</feature>
<dbReference type="eggNOG" id="ENOG502SJ9D">
    <property type="taxonomic scope" value="Eukaryota"/>
</dbReference>
<dbReference type="PANTHER" id="PTHR31001">
    <property type="entry name" value="UNCHARACTERIZED TRANSCRIPTIONAL REGULATORY PROTEIN"/>
    <property type="match status" value="1"/>
</dbReference>
<dbReference type="RefSeq" id="XP_007800280.1">
    <property type="nucleotide sequence ID" value="XM_007802089.1"/>
</dbReference>
<protein>
    <recommendedName>
        <fullName evidence="6">Transcription factor domain-containing protein</fullName>
    </recommendedName>
</protein>
<dbReference type="HOGENOM" id="CLU_863382_0_0_1"/>
<name>U1HTY2_ENDPU</name>
<feature type="compositionally biased region" description="Polar residues" evidence="3">
    <location>
        <begin position="67"/>
        <end position="86"/>
    </location>
</feature>
<evidence type="ECO:0000256" key="1">
    <source>
        <dbReference type="ARBA" id="ARBA00004123"/>
    </source>
</evidence>
<accession>U1HTY2</accession>
<dbReference type="GO" id="GO:0005634">
    <property type="term" value="C:nucleus"/>
    <property type="evidence" value="ECO:0007669"/>
    <property type="project" value="UniProtKB-SubCell"/>
</dbReference>
<dbReference type="EMBL" id="KE720898">
    <property type="protein sequence ID" value="ERF74080.1"/>
    <property type="molecule type" value="Genomic_DNA"/>
</dbReference>
<dbReference type="AlphaFoldDB" id="U1HTY2"/>
<sequence>MKEGIEEQRALYTRGQAARGRVPRSGGTKPEEAAHWHLDYELSYNAAILASLQKLEDFLLGLRRTPLPSSNSETSRSISVAPSCTSPHRLHGKESSRKDSEWLEDVGIRTNSLISGLSDRITFRVGTIQQILAITSSPPGSQTRSNCNATNCVWLPTQDEALRLLENYCNNIEHLQHILHAPSVRMLVNDVYAHIIENKPVQSGHVALLLSIFASTSYYWNIRDQISLLFPSSEESNQAALMWGKTAFDVLDNSRRTTSGAIEDVQATIVMYFLVLSLEGSSARCRSLMNTALVIARDFSLHRIDAPKTEELKMAEGEVGFQ</sequence>